<keyword evidence="3" id="KW-0731">Sigma factor</keyword>
<dbReference type="InterPro" id="IPR052704">
    <property type="entry name" value="ECF_Sigma-70_Domain"/>
</dbReference>
<keyword evidence="4" id="KW-0804">Transcription</keyword>
<evidence type="ECO:0000259" key="5">
    <source>
        <dbReference type="Pfam" id="PF04542"/>
    </source>
</evidence>
<keyword evidence="8" id="KW-1185">Reference proteome</keyword>
<dbReference type="InterPro" id="IPR014284">
    <property type="entry name" value="RNA_pol_sigma-70_dom"/>
</dbReference>
<dbReference type="InterPro" id="IPR036388">
    <property type="entry name" value="WH-like_DNA-bd_sf"/>
</dbReference>
<evidence type="ECO:0000256" key="2">
    <source>
        <dbReference type="ARBA" id="ARBA00023015"/>
    </source>
</evidence>
<feature type="domain" description="RNA polymerase sigma-70 region 2" evidence="5">
    <location>
        <begin position="11"/>
        <end position="78"/>
    </location>
</feature>
<reference evidence="7 8" key="2">
    <citation type="submission" date="2019-08" db="EMBL/GenBank/DDBJ databases">
        <title>Amycolatopsis acidicola sp. nov., isolated from peat swamp forest soil.</title>
        <authorList>
            <person name="Srisuk N."/>
        </authorList>
    </citation>
    <scope>NUCLEOTIDE SEQUENCE [LARGE SCALE GENOMIC DNA]</scope>
    <source>
        <strain evidence="7 8">TBRC 6029</strain>
    </source>
</reference>
<keyword evidence="2" id="KW-0805">Transcription regulation</keyword>
<reference evidence="7 8" key="1">
    <citation type="submission" date="2019-07" db="EMBL/GenBank/DDBJ databases">
        <authorList>
            <person name="Duangmal K."/>
            <person name="Teo W.F.A."/>
        </authorList>
    </citation>
    <scope>NUCLEOTIDE SEQUENCE [LARGE SCALE GENOMIC DNA]</scope>
    <source>
        <strain evidence="7 8">TBRC 6029</strain>
    </source>
</reference>
<dbReference type="RefSeq" id="WP_144592955.1">
    <property type="nucleotide sequence ID" value="NZ_VJWX01000604.1"/>
</dbReference>
<sequence length="169" mass="18514">MSEHDSLAGRFEEHRAHLRAVAHRTLGSPAEAEDAVQEAWLRLTRTGTGVMAGDIDNLAGWLTTVVGRICLDMLRARRLRRETPLDTHLPDPVVAGEGTDPEHRAMTADSVGLALLVVLELLTPDERLAFVLHDLFGIPFEQLAPVVDRSPVAARKLASRARRRIHGGA</sequence>
<evidence type="ECO:0000256" key="1">
    <source>
        <dbReference type="ARBA" id="ARBA00010641"/>
    </source>
</evidence>
<gene>
    <name evidence="7" type="ORF">FNH05_34010</name>
</gene>
<dbReference type="SUPFAM" id="SSF88946">
    <property type="entry name" value="Sigma2 domain of RNA polymerase sigma factors"/>
    <property type="match status" value="1"/>
</dbReference>
<evidence type="ECO:0000256" key="4">
    <source>
        <dbReference type="ARBA" id="ARBA00023163"/>
    </source>
</evidence>
<dbReference type="Proteomes" id="UP000320011">
    <property type="component" value="Unassembled WGS sequence"/>
</dbReference>
<evidence type="ECO:0000256" key="3">
    <source>
        <dbReference type="ARBA" id="ARBA00023082"/>
    </source>
</evidence>
<protein>
    <submittedName>
        <fullName evidence="7">Sigma-70 family RNA polymerase sigma factor</fullName>
    </submittedName>
</protein>
<evidence type="ECO:0000313" key="8">
    <source>
        <dbReference type="Proteomes" id="UP000320011"/>
    </source>
</evidence>
<dbReference type="InterPro" id="IPR013324">
    <property type="entry name" value="RNA_pol_sigma_r3/r4-like"/>
</dbReference>
<dbReference type="PANTHER" id="PTHR30173:SF43">
    <property type="entry name" value="ECF RNA POLYMERASE SIGMA FACTOR SIGI-RELATED"/>
    <property type="match status" value="1"/>
</dbReference>
<dbReference type="SUPFAM" id="SSF88659">
    <property type="entry name" value="Sigma3 and sigma4 domains of RNA polymerase sigma factors"/>
    <property type="match status" value="1"/>
</dbReference>
<dbReference type="Pfam" id="PF04542">
    <property type="entry name" value="Sigma70_r2"/>
    <property type="match status" value="1"/>
</dbReference>
<dbReference type="InterPro" id="IPR013325">
    <property type="entry name" value="RNA_pol_sigma_r2"/>
</dbReference>
<dbReference type="NCBIfam" id="TIGR02937">
    <property type="entry name" value="sigma70-ECF"/>
    <property type="match status" value="1"/>
</dbReference>
<dbReference type="InterPro" id="IPR007627">
    <property type="entry name" value="RNA_pol_sigma70_r2"/>
</dbReference>
<dbReference type="GO" id="GO:0003677">
    <property type="term" value="F:DNA binding"/>
    <property type="evidence" value="ECO:0007669"/>
    <property type="project" value="InterPro"/>
</dbReference>
<dbReference type="Pfam" id="PF08281">
    <property type="entry name" value="Sigma70_r4_2"/>
    <property type="match status" value="1"/>
</dbReference>
<feature type="domain" description="RNA polymerase sigma factor 70 region 4 type 2" evidence="6">
    <location>
        <begin position="114"/>
        <end position="165"/>
    </location>
</feature>
<dbReference type="AlphaFoldDB" id="A0A558AAL4"/>
<dbReference type="Gene3D" id="1.10.1740.10">
    <property type="match status" value="1"/>
</dbReference>
<dbReference type="GO" id="GO:0006352">
    <property type="term" value="P:DNA-templated transcription initiation"/>
    <property type="evidence" value="ECO:0007669"/>
    <property type="project" value="InterPro"/>
</dbReference>
<name>A0A558AAL4_9PSEU</name>
<dbReference type="PANTHER" id="PTHR30173">
    <property type="entry name" value="SIGMA 19 FACTOR"/>
    <property type="match status" value="1"/>
</dbReference>
<comment type="caution">
    <text evidence="7">The sequence shown here is derived from an EMBL/GenBank/DDBJ whole genome shotgun (WGS) entry which is preliminary data.</text>
</comment>
<accession>A0A558AAL4</accession>
<feature type="non-terminal residue" evidence="7">
    <location>
        <position position="169"/>
    </location>
</feature>
<organism evidence="7 8">
    <name type="scientific">Amycolatopsis rhizosphaerae</name>
    <dbReference type="NCBI Taxonomy" id="2053003"/>
    <lineage>
        <taxon>Bacteria</taxon>
        <taxon>Bacillati</taxon>
        <taxon>Actinomycetota</taxon>
        <taxon>Actinomycetes</taxon>
        <taxon>Pseudonocardiales</taxon>
        <taxon>Pseudonocardiaceae</taxon>
        <taxon>Amycolatopsis</taxon>
    </lineage>
</organism>
<dbReference type="GO" id="GO:0016987">
    <property type="term" value="F:sigma factor activity"/>
    <property type="evidence" value="ECO:0007669"/>
    <property type="project" value="UniProtKB-KW"/>
</dbReference>
<comment type="similarity">
    <text evidence="1">Belongs to the sigma-70 factor family. ECF subfamily.</text>
</comment>
<dbReference type="OrthoDB" id="3211555at2"/>
<dbReference type="Gene3D" id="1.10.10.10">
    <property type="entry name" value="Winged helix-like DNA-binding domain superfamily/Winged helix DNA-binding domain"/>
    <property type="match status" value="1"/>
</dbReference>
<dbReference type="InterPro" id="IPR013249">
    <property type="entry name" value="RNA_pol_sigma70_r4_t2"/>
</dbReference>
<evidence type="ECO:0000259" key="6">
    <source>
        <dbReference type="Pfam" id="PF08281"/>
    </source>
</evidence>
<proteinExistence type="inferred from homology"/>
<evidence type="ECO:0000313" key="7">
    <source>
        <dbReference type="EMBL" id="TVT21295.1"/>
    </source>
</evidence>
<dbReference type="EMBL" id="VJWX01000604">
    <property type="protein sequence ID" value="TVT21295.1"/>
    <property type="molecule type" value="Genomic_DNA"/>
</dbReference>